<accession>A0A9W6ZWZ5</accession>
<dbReference type="AlphaFoldDB" id="A0A9W6ZWZ5"/>
<name>A0A9W6ZWZ5_9STRA</name>
<keyword evidence="3" id="KW-1185">Reference proteome</keyword>
<organism evidence="2 3">
    <name type="scientific">Triparma retinervis</name>
    <dbReference type="NCBI Taxonomy" id="2557542"/>
    <lineage>
        <taxon>Eukaryota</taxon>
        <taxon>Sar</taxon>
        <taxon>Stramenopiles</taxon>
        <taxon>Ochrophyta</taxon>
        <taxon>Bolidophyceae</taxon>
        <taxon>Parmales</taxon>
        <taxon>Triparmaceae</taxon>
        <taxon>Triparma</taxon>
    </lineage>
</organism>
<keyword evidence="1" id="KW-1133">Transmembrane helix</keyword>
<evidence type="ECO:0000313" key="3">
    <source>
        <dbReference type="Proteomes" id="UP001165082"/>
    </source>
</evidence>
<dbReference type="OrthoDB" id="194599at2759"/>
<reference evidence="2" key="1">
    <citation type="submission" date="2022-07" db="EMBL/GenBank/DDBJ databases">
        <title>Genome analysis of Parmales, a sister group of diatoms, reveals the evolutionary specialization of diatoms from phago-mixotrophs to photoautotrophs.</title>
        <authorList>
            <person name="Ban H."/>
            <person name="Sato S."/>
            <person name="Yoshikawa S."/>
            <person name="Kazumasa Y."/>
            <person name="Nakamura Y."/>
            <person name="Ichinomiya M."/>
            <person name="Saitoh K."/>
            <person name="Sato N."/>
            <person name="Blanc-Mathieu R."/>
            <person name="Endo H."/>
            <person name="Kuwata A."/>
            <person name="Ogata H."/>
        </authorList>
    </citation>
    <scope>NUCLEOTIDE SEQUENCE</scope>
</reference>
<feature type="non-terminal residue" evidence="2">
    <location>
        <position position="1"/>
    </location>
</feature>
<feature type="transmembrane region" description="Helical" evidence="1">
    <location>
        <begin position="113"/>
        <end position="139"/>
    </location>
</feature>
<keyword evidence="1" id="KW-0812">Transmembrane</keyword>
<gene>
    <name evidence="2" type="ORF">TrRE_jg988</name>
</gene>
<sequence length="278" mass="30730">MVTITTSFLASITFGLRPEKDASSISNYEDGAGIAAGIVSVFVWFILGLWISLIAFYTAFIKLRILEEKDADEGEEEPDKQSFQASACKFLLNKLTVFHRLRQVKEERMSMSVIYKVGFSTMAVLNVLTAFASIITHFLGQGDATFINSSTGLFFILLTEQMLPFGRAKLSFLRRAGKEGCMSCNQHLVSTGVIGSTVMGPMVLVASQGVSCLLTDFSGGRGGKKLLYDKNNCDSIFTANRCLMLMFVYVTFQGVAFGWQNDMPTLEEIVRMEINSQQ</sequence>
<keyword evidence="1" id="KW-0472">Membrane</keyword>
<feature type="transmembrane region" description="Helical" evidence="1">
    <location>
        <begin position="145"/>
        <end position="165"/>
    </location>
</feature>
<feature type="transmembrane region" description="Helical" evidence="1">
    <location>
        <begin position="31"/>
        <end position="60"/>
    </location>
</feature>
<evidence type="ECO:0000313" key="2">
    <source>
        <dbReference type="EMBL" id="GMH59926.1"/>
    </source>
</evidence>
<dbReference type="EMBL" id="BRXZ01003685">
    <property type="protein sequence ID" value="GMH59926.1"/>
    <property type="molecule type" value="Genomic_DNA"/>
</dbReference>
<evidence type="ECO:0000256" key="1">
    <source>
        <dbReference type="SAM" id="Phobius"/>
    </source>
</evidence>
<protein>
    <submittedName>
        <fullName evidence="2">Uncharacterized protein</fullName>
    </submittedName>
</protein>
<dbReference type="Proteomes" id="UP001165082">
    <property type="component" value="Unassembled WGS sequence"/>
</dbReference>
<comment type="caution">
    <text evidence="2">The sequence shown here is derived from an EMBL/GenBank/DDBJ whole genome shotgun (WGS) entry which is preliminary data.</text>
</comment>
<proteinExistence type="predicted"/>